<dbReference type="GO" id="GO:0052621">
    <property type="term" value="F:diguanylate cyclase activity"/>
    <property type="evidence" value="ECO:0007669"/>
    <property type="project" value="TreeGrafter"/>
</dbReference>
<dbReference type="GO" id="GO:0043709">
    <property type="term" value="P:cell adhesion involved in single-species biofilm formation"/>
    <property type="evidence" value="ECO:0007669"/>
    <property type="project" value="TreeGrafter"/>
</dbReference>
<dbReference type="InterPro" id="IPR043128">
    <property type="entry name" value="Rev_trsase/Diguanyl_cyclase"/>
</dbReference>
<keyword evidence="1" id="KW-1133">Transmembrane helix</keyword>
<dbReference type="Gene3D" id="3.30.70.270">
    <property type="match status" value="1"/>
</dbReference>
<dbReference type="Proteomes" id="UP000252355">
    <property type="component" value="Unassembled WGS sequence"/>
</dbReference>
<dbReference type="PANTHER" id="PTHR45138:SF9">
    <property type="entry name" value="DIGUANYLATE CYCLASE DGCM-RELATED"/>
    <property type="match status" value="1"/>
</dbReference>
<dbReference type="FunFam" id="3.30.70.270:FF:000001">
    <property type="entry name" value="Diguanylate cyclase domain protein"/>
    <property type="match status" value="1"/>
</dbReference>
<organism evidence="3 4">
    <name type="scientific">Candidatus Ozemobacter sibiricus</name>
    <dbReference type="NCBI Taxonomy" id="2268124"/>
    <lineage>
        <taxon>Bacteria</taxon>
        <taxon>Candidatus Ozemobacteria</taxon>
        <taxon>Candidatus Ozemobacterales</taxon>
        <taxon>Candidatus Ozemobacteraceae</taxon>
        <taxon>Candidatus Ozemobacter</taxon>
    </lineage>
</organism>
<dbReference type="SMART" id="SM00065">
    <property type="entry name" value="GAF"/>
    <property type="match status" value="1"/>
</dbReference>
<evidence type="ECO:0000259" key="2">
    <source>
        <dbReference type="PROSITE" id="PS50887"/>
    </source>
</evidence>
<protein>
    <submittedName>
        <fullName evidence="3">Diguanylate cyclase/phosphodiesterase (GGDEF &amp; EAL domains) with PAS/PAC sensor(S)</fullName>
    </submittedName>
</protein>
<evidence type="ECO:0000256" key="1">
    <source>
        <dbReference type="SAM" id="Phobius"/>
    </source>
</evidence>
<dbReference type="NCBIfam" id="TIGR00254">
    <property type="entry name" value="GGDEF"/>
    <property type="match status" value="1"/>
</dbReference>
<dbReference type="GO" id="GO:1902201">
    <property type="term" value="P:negative regulation of bacterial-type flagellum-dependent cell motility"/>
    <property type="evidence" value="ECO:0007669"/>
    <property type="project" value="TreeGrafter"/>
</dbReference>
<keyword evidence="1" id="KW-0812">Transmembrane</keyword>
<dbReference type="InterPro" id="IPR007890">
    <property type="entry name" value="CHASE2"/>
</dbReference>
<dbReference type="InterPro" id="IPR050469">
    <property type="entry name" value="Diguanylate_Cyclase"/>
</dbReference>
<dbReference type="CDD" id="cd01949">
    <property type="entry name" value="GGDEF"/>
    <property type="match status" value="1"/>
</dbReference>
<dbReference type="Pfam" id="PF05226">
    <property type="entry name" value="CHASE2"/>
    <property type="match status" value="1"/>
</dbReference>
<feature type="transmembrane region" description="Helical" evidence="1">
    <location>
        <begin position="34"/>
        <end position="54"/>
    </location>
</feature>
<feature type="transmembrane region" description="Helical" evidence="1">
    <location>
        <begin position="343"/>
        <end position="362"/>
    </location>
</feature>
<dbReference type="PANTHER" id="PTHR45138">
    <property type="entry name" value="REGULATORY COMPONENTS OF SENSORY TRANSDUCTION SYSTEM"/>
    <property type="match status" value="1"/>
</dbReference>
<dbReference type="SUPFAM" id="SSF55781">
    <property type="entry name" value="GAF domain-like"/>
    <property type="match status" value="1"/>
</dbReference>
<comment type="caution">
    <text evidence="3">The sequence shown here is derived from an EMBL/GenBank/DDBJ whole genome shotgun (WGS) entry which is preliminary data.</text>
</comment>
<evidence type="ECO:0000313" key="4">
    <source>
        <dbReference type="Proteomes" id="UP000252355"/>
    </source>
</evidence>
<sequence>MPGRGLPADRMSDPSLLSPADTPAGASWYRRWEIWLGVGLSLAVALLFLQGWLVDLENRAIDLRFKSRGGLALAKDLVLVVVDDESLVRLGPWPWPRAQHAQLARRLKAAGARVVGFDIYFHEPSSYGPEDDAEFVKALAETGNVLLPVVFERKQVWDNDVMEVVDRSVAERPIPELRQATAGEGFIDMEYQKMNPDGVLRYVFLQNRSEGMTFFPFGLQLASRFLDQPITVGSDGVALGGRRLPAYALPGLRHEDGPVQAFMINYANQTGFFDEVPFQDVLDGKFPPDLFKGKAVMVGTRTKGTSEDRKFCPYGVLLGMEVHAHLFQTIVSGRMFTRLSPPAFAGLLVGLGLVVALFLIAWPGMTGNLAVLGLFVAWMLGADQAFRRDVVLEVVPVLVLVPVQWAMTRLIQQFVALRQRNRDLALLNVDLQRKNRELSILNEISKAIVFMDNLTKTLDAILRRAVEVLGAERGALIMLDERYENLVEEAVVVGPAGRGEVPTGLREMAARLVEQGTSLLVADVSRDPELAALAHGEASVRSVIGLPLLVHQTPIGVMTILNKLGGPFDADDLKLADIMANQAAIVIEQARLYNLATIDGLTGLIVHRHFQSKIEEEFRRAKRYGKPLSIIMTDIDHFKKFNDTWGHQTGDLVLREVAKCVRSTIRDTDVAARYGGEEFAVILPETDVEGAAQFAERLRLKVEATTCQGPKGPLQVTISLGVASIPHNAVDTTQEMIKAADEALYAAKHAGRNRYQVAPAAGPAQA</sequence>
<dbReference type="SUPFAM" id="SSF55073">
    <property type="entry name" value="Nucleotide cyclase"/>
    <property type="match status" value="1"/>
</dbReference>
<dbReference type="EMBL" id="QOQW01000020">
    <property type="protein sequence ID" value="RCK78677.1"/>
    <property type="molecule type" value="Genomic_DNA"/>
</dbReference>
<dbReference type="Pfam" id="PF00990">
    <property type="entry name" value="GGDEF"/>
    <property type="match status" value="1"/>
</dbReference>
<accession>A0A367ZLF3</accession>
<dbReference type="GO" id="GO:0005886">
    <property type="term" value="C:plasma membrane"/>
    <property type="evidence" value="ECO:0007669"/>
    <property type="project" value="TreeGrafter"/>
</dbReference>
<dbReference type="Gene3D" id="3.30.450.40">
    <property type="match status" value="1"/>
</dbReference>
<dbReference type="InterPro" id="IPR029787">
    <property type="entry name" value="Nucleotide_cyclase"/>
</dbReference>
<dbReference type="SMART" id="SM00267">
    <property type="entry name" value="GGDEF"/>
    <property type="match status" value="1"/>
</dbReference>
<dbReference type="InterPro" id="IPR029016">
    <property type="entry name" value="GAF-like_dom_sf"/>
</dbReference>
<feature type="domain" description="GGDEF" evidence="2">
    <location>
        <begin position="626"/>
        <end position="760"/>
    </location>
</feature>
<dbReference type="Pfam" id="PF13185">
    <property type="entry name" value="GAF_2"/>
    <property type="match status" value="1"/>
</dbReference>
<keyword evidence="1" id="KW-0472">Membrane</keyword>
<dbReference type="AlphaFoldDB" id="A0A367ZLF3"/>
<dbReference type="PROSITE" id="PS50887">
    <property type="entry name" value="GGDEF"/>
    <property type="match status" value="1"/>
</dbReference>
<proteinExistence type="predicted"/>
<name>A0A367ZLF3_9BACT</name>
<reference evidence="3 4" key="1">
    <citation type="submission" date="2018-05" db="EMBL/GenBank/DDBJ databases">
        <title>A metagenomic window into the 2 km-deep terrestrial subsurface aquifer revealed taxonomically and functionally diverse microbial community comprising novel uncultured bacterial lineages.</title>
        <authorList>
            <person name="Kadnikov V.V."/>
            <person name="Mardanov A.V."/>
            <person name="Beletsky A.V."/>
            <person name="Banks D."/>
            <person name="Pimenov N.V."/>
            <person name="Frank Y.A."/>
            <person name="Karnachuk O.V."/>
            <person name="Ravin N.V."/>
        </authorList>
    </citation>
    <scope>NUCLEOTIDE SEQUENCE [LARGE SCALE GENOMIC DNA]</scope>
    <source>
        <strain evidence="3">BY5</strain>
    </source>
</reference>
<dbReference type="SMART" id="SM01080">
    <property type="entry name" value="CHASE2"/>
    <property type="match status" value="1"/>
</dbReference>
<dbReference type="InterPro" id="IPR003018">
    <property type="entry name" value="GAF"/>
</dbReference>
<evidence type="ECO:0000313" key="3">
    <source>
        <dbReference type="EMBL" id="RCK78677.1"/>
    </source>
</evidence>
<dbReference type="InterPro" id="IPR000160">
    <property type="entry name" value="GGDEF_dom"/>
</dbReference>
<gene>
    <name evidence="3" type="ORF">OZSIB_1204</name>
</gene>